<comment type="caution">
    <text evidence="1">The sequence shown here is derived from an EMBL/GenBank/DDBJ whole genome shotgun (WGS) entry which is preliminary data.</text>
</comment>
<sequence length="72" mass="7958">MIQQVPNQLIYPPTFLYTDAGNPILLPSAGNIESGILPISYVLVVYPFVSKYRLNTHTLQVPSSTIQNVLQA</sequence>
<dbReference type="AlphaFoldDB" id="A0A5J4WQ76"/>
<protein>
    <submittedName>
        <fullName evidence="1">Uncharacterized protein</fullName>
    </submittedName>
</protein>
<reference evidence="1 2" key="1">
    <citation type="submission" date="2019-03" db="EMBL/GenBank/DDBJ databases">
        <title>Single cell metagenomics reveals metabolic interactions within the superorganism composed of flagellate Streblomastix strix and complex community of Bacteroidetes bacteria on its surface.</title>
        <authorList>
            <person name="Treitli S.C."/>
            <person name="Kolisko M."/>
            <person name="Husnik F."/>
            <person name="Keeling P."/>
            <person name="Hampl V."/>
        </authorList>
    </citation>
    <scope>NUCLEOTIDE SEQUENCE [LARGE SCALE GENOMIC DNA]</scope>
    <source>
        <strain evidence="1">ST1C</strain>
    </source>
</reference>
<evidence type="ECO:0000313" key="1">
    <source>
        <dbReference type="EMBL" id="KAA6397028.1"/>
    </source>
</evidence>
<dbReference type="EMBL" id="SNRW01001281">
    <property type="protein sequence ID" value="KAA6397028.1"/>
    <property type="molecule type" value="Genomic_DNA"/>
</dbReference>
<name>A0A5J4WQ76_9EUKA</name>
<dbReference type="Proteomes" id="UP000324800">
    <property type="component" value="Unassembled WGS sequence"/>
</dbReference>
<organism evidence="1 2">
    <name type="scientific">Streblomastix strix</name>
    <dbReference type="NCBI Taxonomy" id="222440"/>
    <lineage>
        <taxon>Eukaryota</taxon>
        <taxon>Metamonada</taxon>
        <taxon>Preaxostyla</taxon>
        <taxon>Oxymonadida</taxon>
        <taxon>Streblomastigidae</taxon>
        <taxon>Streblomastix</taxon>
    </lineage>
</organism>
<gene>
    <name evidence="1" type="ORF">EZS28_007446</name>
</gene>
<evidence type="ECO:0000313" key="2">
    <source>
        <dbReference type="Proteomes" id="UP000324800"/>
    </source>
</evidence>
<proteinExistence type="predicted"/>
<accession>A0A5J4WQ76</accession>